<organism evidence="4 5">
    <name type="scientific">Erwinia rhapontici</name>
    <name type="common">Pectobacterium rhapontici</name>
    <dbReference type="NCBI Taxonomy" id="55212"/>
    <lineage>
        <taxon>Bacteria</taxon>
        <taxon>Pseudomonadati</taxon>
        <taxon>Pseudomonadota</taxon>
        <taxon>Gammaproteobacteria</taxon>
        <taxon>Enterobacterales</taxon>
        <taxon>Erwiniaceae</taxon>
        <taxon>Erwinia</taxon>
    </lineage>
</organism>
<dbReference type="PANTHER" id="PTHR12338:SF5">
    <property type="entry name" value="ANTIGEN 43-RELATED"/>
    <property type="match status" value="1"/>
</dbReference>
<dbReference type="CDD" id="cd01344">
    <property type="entry name" value="PL2_Passenger_AT"/>
    <property type="match status" value="1"/>
</dbReference>
<feature type="region of interest" description="Disordered" evidence="1">
    <location>
        <begin position="599"/>
        <end position="634"/>
    </location>
</feature>
<proteinExistence type="predicted"/>
<keyword evidence="5" id="KW-1185">Reference proteome</keyword>
<evidence type="ECO:0000313" key="4">
    <source>
        <dbReference type="EMBL" id="BCQ36946.1"/>
    </source>
</evidence>
<protein>
    <recommendedName>
        <fullName evidence="3">Autotransporter domain-containing protein</fullName>
    </recommendedName>
</protein>
<keyword evidence="2" id="KW-0732">Signal</keyword>
<dbReference type="InterPro" id="IPR005546">
    <property type="entry name" value="Autotransporte_beta"/>
</dbReference>
<evidence type="ECO:0000259" key="3">
    <source>
        <dbReference type="PROSITE" id="PS51208"/>
    </source>
</evidence>
<dbReference type="SUPFAM" id="SSF103515">
    <property type="entry name" value="Autotransporter"/>
    <property type="match status" value="1"/>
</dbReference>
<dbReference type="InterPro" id="IPR050909">
    <property type="entry name" value="Bact_Autotransporter_VF"/>
</dbReference>
<dbReference type="InterPro" id="IPR012332">
    <property type="entry name" value="Autotransporter_pectin_lyase_C"/>
</dbReference>
<feature type="signal peptide" evidence="2">
    <location>
        <begin position="1"/>
        <end position="34"/>
    </location>
</feature>
<name>A0ABM7N622_ERWRD</name>
<dbReference type="Gene3D" id="2.160.20.20">
    <property type="match status" value="1"/>
</dbReference>
<feature type="compositionally biased region" description="Low complexity" evidence="1">
    <location>
        <begin position="608"/>
        <end position="621"/>
    </location>
</feature>
<dbReference type="PANTHER" id="PTHR12338">
    <property type="entry name" value="AUTOTRANSPORTER"/>
    <property type="match status" value="1"/>
</dbReference>
<evidence type="ECO:0000313" key="5">
    <source>
        <dbReference type="Proteomes" id="UP000677515"/>
    </source>
</evidence>
<reference evidence="4 5" key="1">
    <citation type="submission" date="2021-01" db="EMBL/GenBank/DDBJ databases">
        <title>Complete genome sequence of Erwinia rhapontici MAFF 311153.</title>
        <authorList>
            <person name="Morohoshi T."/>
            <person name="Someya N."/>
        </authorList>
    </citation>
    <scope>NUCLEOTIDE SEQUENCE [LARGE SCALE GENOMIC DNA]</scope>
    <source>
        <strain evidence="4 5">MAFF 311153</strain>
    </source>
</reference>
<dbReference type="Gene3D" id="2.40.128.130">
    <property type="entry name" value="Autotransporter beta-domain"/>
    <property type="match status" value="1"/>
</dbReference>
<dbReference type="InterPro" id="IPR036709">
    <property type="entry name" value="Autotransporte_beta_dom_sf"/>
</dbReference>
<gene>
    <name evidence="4" type="ORF">ERHA53_42890</name>
</gene>
<feature type="domain" description="Autotransporter" evidence="3">
    <location>
        <begin position="667"/>
        <end position="955"/>
    </location>
</feature>
<dbReference type="Pfam" id="PF18883">
    <property type="entry name" value="AC_1"/>
    <property type="match status" value="1"/>
</dbReference>
<dbReference type="NCBIfam" id="TIGR01414">
    <property type="entry name" value="autotrans_barl"/>
    <property type="match status" value="1"/>
</dbReference>
<dbReference type="SMART" id="SM00869">
    <property type="entry name" value="Autotransporter"/>
    <property type="match status" value="1"/>
</dbReference>
<dbReference type="InterPro" id="IPR006315">
    <property type="entry name" value="OM_autotransptr_brl_dom"/>
</dbReference>
<dbReference type="InterPro" id="IPR043990">
    <property type="entry name" value="AC_1"/>
</dbReference>
<dbReference type="Pfam" id="PF03797">
    <property type="entry name" value="Autotransporter"/>
    <property type="match status" value="1"/>
</dbReference>
<dbReference type="EMBL" id="AP024329">
    <property type="protein sequence ID" value="BCQ36946.1"/>
    <property type="molecule type" value="Genomic_DNA"/>
</dbReference>
<dbReference type="Proteomes" id="UP000677515">
    <property type="component" value="Chromosome"/>
</dbReference>
<accession>A0ABM7N622</accession>
<feature type="chain" id="PRO_5046929376" description="Autotransporter domain-containing protein" evidence="2">
    <location>
        <begin position="35"/>
        <end position="955"/>
    </location>
</feature>
<evidence type="ECO:0000256" key="2">
    <source>
        <dbReference type="SAM" id="SignalP"/>
    </source>
</evidence>
<evidence type="ECO:0000256" key="1">
    <source>
        <dbReference type="SAM" id="MobiDB-lite"/>
    </source>
</evidence>
<dbReference type="SUPFAM" id="SSF51126">
    <property type="entry name" value="Pectin lyase-like"/>
    <property type="match status" value="1"/>
</dbReference>
<dbReference type="InterPro" id="IPR011050">
    <property type="entry name" value="Pectin_lyase_fold/virulence"/>
</dbReference>
<sequence>MDVDLNKKWNIGKLLKTPMCVVPLIFAPCMPVWAEDTAILVTNNEARLIENEIYSNGSLSKNILAVTNGGDLTANGVTLNSTGARSSGVSVQNGKFNAQDLIVNVSGSGSTGLMLGAGAEVVLKDLNISGDDTAKGLVFKGNSAEINTGTISTNKGTAINASSGVLTLNNVSASTQGTNNYALEVTSEASVIADGGSFSTEEEESSAVWIHGLNPTATLNDVTITTKGDVSMGVKAESGTMVLTNSKIETEGGGSHALYTEDNIRGENLAITTRGEASVALDVQQSAEGVLLRSTVDTYGDSSSAIDVGEGAAITADDVQIKTMGKQSYGISSSGSTLDIRNSDISTAGELASGMYVGGLGAGDSSVSLDTVTIDARQAQAIEFDTASAVMNVKNSVLTGGNGQALTVADNEANNAYSNLTFNATGSTLNGDIVVSNIGNIVAVDLSSASVLNGAVTKATSLSLDASSEWNMNNNSDVGQLTNNGTITFSDQSKFDTLTITGDYAGDGGSLVMNSVLGDDSSQTNKLIVGGDVLAGTTSVTINNLGGQGAQTVEGIEIVEVGGTSTGTFEKSGRMVAGAYDYDLVQKGENWYLTSLLTPVVPDPTDPTNPTNPTDPTDPNPGHTLRPSVIRPEGGSYTANLATANTLFLLTLHDRLGETQFIDALTGQKEVTSMWLRQVGGHNSWHDDSGQLKTQSNRYVAQIGGDVARWSTDGLDRWHVGVMAGYGDSHSTTRNQHSGYRSKGSVNGYSVGGYATWYGNTENHTGAHLDTWLQYGWFDNDVKGEELATESYKSHGVSASLEGGYTWKLGQFSGSQGSLNEWFIQPQAQVVWMGVKANNVQEANGTKVKGEGDGNLLTRLGVKTYLKGHSAIDNNKQREFQPFLQVNWLHNTRNFATKMDDVRVSQNGATNLAEVKVGLEGKVNPHLNLWGNIGVQMGDAGYNDNAAMVGVKYNF</sequence>
<dbReference type="PROSITE" id="PS51208">
    <property type="entry name" value="AUTOTRANSPORTER"/>
    <property type="match status" value="1"/>
</dbReference>